<proteinExistence type="predicted"/>
<comment type="caution">
    <text evidence="2">The sequence shown here is derived from an EMBL/GenBank/DDBJ whole genome shotgun (WGS) entry which is preliminary data.</text>
</comment>
<dbReference type="EMBL" id="JANEYT010000018">
    <property type="protein sequence ID" value="MCQ1058412.1"/>
    <property type="molecule type" value="Genomic_DNA"/>
</dbReference>
<organism evidence="2 3">
    <name type="scientific">Photobacterium pectinilyticum</name>
    <dbReference type="NCBI Taxonomy" id="2906793"/>
    <lineage>
        <taxon>Bacteria</taxon>
        <taxon>Pseudomonadati</taxon>
        <taxon>Pseudomonadota</taxon>
        <taxon>Gammaproteobacteria</taxon>
        <taxon>Vibrionales</taxon>
        <taxon>Vibrionaceae</taxon>
        <taxon>Photobacterium</taxon>
    </lineage>
</organism>
<reference evidence="2 3" key="1">
    <citation type="submission" date="2022-07" db="EMBL/GenBank/DDBJ databases">
        <title>Photobacterium pectinilyticum sp. nov., a marine bacterium isolated from surface seawater of Qingdao offshore.</title>
        <authorList>
            <person name="Wang X."/>
        </authorList>
    </citation>
    <scope>NUCLEOTIDE SEQUENCE [LARGE SCALE GENOMIC DNA]</scope>
    <source>
        <strain evidence="2 3">ZSDE20</strain>
    </source>
</reference>
<dbReference type="RefSeq" id="WP_255042296.1">
    <property type="nucleotide sequence ID" value="NZ_JANEYT010000018.1"/>
</dbReference>
<keyword evidence="1" id="KW-0812">Transmembrane</keyword>
<feature type="transmembrane region" description="Helical" evidence="1">
    <location>
        <begin position="6"/>
        <end position="24"/>
    </location>
</feature>
<evidence type="ECO:0000313" key="2">
    <source>
        <dbReference type="EMBL" id="MCQ1058412.1"/>
    </source>
</evidence>
<evidence type="ECO:0000256" key="1">
    <source>
        <dbReference type="SAM" id="Phobius"/>
    </source>
</evidence>
<keyword evidence="1" id="KW-1133">Transmembrane helix</keyword>
<keyword evidence="3" id="KW-1185">Reference proteome</keyword>
<gene>
    <name evidence="2" type="ORF">NHN17_10110</name>
</gene>
<evidence type="ECO:0000313" key="3">
    <source>
        <dbReference type="Proteomes" id="UP001524460"/>
    </source>
</evidence>
<keyword evidence="1" id="KW-0472">Membrane</keyword>
<sequence length="141" mass="15649">MKHLFGNLYLMAFPLMVVVLFSSYKQYFGNGYPVSLGLITFVIAFGCLSMIQVGYASHQTDTGMDFCFVIAIAGVVILKKRLSDSLSFENIKFVPVKWLGRTECLQVVALSTTGQAFSFGTISPKKAEQYEMEFNLIKASS</sequence>
<accession>A0ABT1N1J5</accession>
<name>A0ABT1N1J5_9GAMM</name>
<feature type="transmembrane region" description="Helical" evidence="1">
    <location>
        <begin position="36"/>
        <end position="56"/>
    </location>
</feature>
<dbReference type="Proteomes" id="UP001524460">
    <property type="component" value="Unassembled WGS sequence"/>
</dbReference>
<protein>
    <submittedName>
        <fullName evidence="2">Uncharacterized protein</fullName>
    </submittedName>
</protein>